<name>X1K990_9ZZZZ</name>
<dbReference type="InterPro" id="IPR021917">
    <property type="entry name" value="Unchr_Zn-peptidase-like"/>
</dbReference>
<dbReference type="PANTHER" id="PTHR21054:SF2">
    <property type="entry name" value="MIP04191P"/>
    <property type="match status" value="1"/>
</dbReference>
<dbReference type="InterPro" id="IPR053002">
    <property type="entry name" value="Metalloproteinase_M10B"/>
</dbReference>
<accession>X1K990</accession>
<evidence type="ECO:0000313" key="1">
    <source>
        <dbReference type="EMBL" id="GAI03173.1"/>
    </source>
</evidence>
<dbReference type="Pfam" id="PF12044">
    <property type="entry name" value="Metallopep"/>
    <property type="match status" value="1"/>
</dbReference>
<protein>
    <submittedName>
        <fullName evidence="1">Uncharacterized protein</fullName>
    </submittedName>
</protein>
<sequence>MGALLMAIAVTFQAGCAQSQTSTVQVTSYEDGEVLRYPVILLKGTVADKALTSITAVNESSSRDTRELNGLVHEGQFKVLADLVPGTNRIVLRTGKSETRITLEYKPQTNPYKVRVFYFVGKDGDTRYQTPLPDDNYDFRGKLGTALTLMQTYTAEEMHRLGYGRRTFNTELDEDGKVIVHLLKGPLPAEEYWKPDGVNGGALYGQISRTLSKVAPEPNTRNLVIVGLSRFDP</sequence>
<feature type="non-terminal residue" evidence="1">
    <location>
        <position position="233"/>
    </location>
</feature>
<comment type="caution">
    <text evidence="1">The sequence shown here is derived from an EMBL/GenBank/DDBJ whole genome shotgun (WGS) entry which is preliminary data.</text>
</comment>
<dbReference type="PANTHER" id="PTHR21054">
    <property type="entry name" value="ZINC METALLOPROTEINASE-RELATED"/>
    <property type="match status" value="1"/>
</dbReference>
<proteinExistence type="predicted"/>
<dbReference type="EMBL" id="BARV01010998">
    <property type="protein sequence ID" value="GAI03173.1"/>
    <property type="molecule type" value="Genomic_DNA"/>
</dbReference>
<gene>
    <name evidence="1" type="ORF">S06H3_21060</name>
</gene>
<reference evidence="1" key="1">
    <citation type="journal article" date="2014" name="Front. Microbiol.">
        <title>High frequency of phylogenetically diverse reductive dehalogenase-homologous genes in deep subseafloor sedimentary metagenomes.</title>
        <authorList>
            <person name="Kawai M."/>
            <person name="Futagami T."/>
            <person name="Toyoda A."/>
            <person name="Takaki Y."/>
            <person name="Nishi S."/>
            <person name="Hori S."/>
            <person name="Arai W."/>
            <person name="Tsubouchi T."/>
            <person name="Morono Y."/>
            <person name="Uchiyama I."/>
            <person name="Ito T."/>
            <person name="Fujiyama A."/>
            <person name="Inagaki F."/>
            <person name="Takami H."/>
        </authorList>
    </citation>
    <scope>NUCLEOTIDE SEQUENCE</scope>
    <source>
        <strain evidence="1">Expedition CK06-06</strain>
    </source>
</reference>
<dbReference type="AlphaFoldDB" id="X1K990"/>
<organism evidence="1">
    <name type="scientific">marine sediment metagenome</name>
    <dbReference type="NCBI Taxonomy" id="412755"/>
    <lineage>
        <taxon>unclassified sequences</taxon>
        <taxon>metagenomes</taxon>
        <taxon>ecological metagenomes</taxon>
    </lineage>
</organism>